<dbReference type="NCBIfam" id="NF033711">
    <property type="entry name" value="T9SS_PorQ"/>
    <property type="match status" value="1"/>
</dbReference>
<evidence type="ECO:0000256" key="1">
    <source>
        <dbReference type="SAM" id="SignalP"/>
    </source>
</evidence>
<gene>
    <name evidence="2" type="primary">porQ</name>
    <name evidence="2" type="ORF">FF125_06030</name>
</gene>
<protein>
    <submittedName>
        <fullName evidence="2">Type IX secretion system protein PorQ</fullName>
    </submittedName>
</protein>
<accession>A0A5B7TMG4</accession>
<dbReference type="NCBIfam" id="NF033709">
    <property type="entry name" value="PorV_fam"/>
    <property type="match status" value="1"/>
</dbReference>
<organism evidence="2 3">
    <name type="scientific">Aureibaculum algae</name>
    <dbReference type="NCBI Taxonomy" id="2584122"/>
    <lineage>
        <taxon>Bacteria</taxon>
        <taxon>Pseudomonadati</taxon>
        <taxon>Bacteroidota</taxon>
        <taxon>Flavobacteriia</taxon>
        <taxon>Flavobacteriales</taxon>
        <taxon>Flavobacteriaceae</taxon>
        <taxon>Aureibaculum</taxon>
    </lineage>
</organism>
<evidence type="ECO:0000313" key="3">
    <source>
        <dbReference type="Proteomes" id="UP000306229"/>
    </source>
</evidence>
<name>A0A5B7TMG4_9FLAO</name>
<dbReference type="EMBL" id="CP040749">
    <property type="protein sequence ID" value="QCX38009.1"/>
    <property type="molecule type" value="Genomic_DNA"/>
</dbReference>
<reference evidence="2 3" key="1">
    <citation type="submission" date="2019-05" db="EMBL/GenBank/DDBJ databases">
        <title>Algicella ahnfeltiae gen. nov., sp. nov., a novel marine bacterium of the family Flavobacteriaceae isolated from a red alga.</title>
        <authorList>
            <person name="Nedashkovskaya O.I."/>
            <person name="Kukhlevskiy A.D."/>
            <person name="Kim S.-G."/>
            <person name="Zhukova N.V."/>
            <person name="Mikhailov V.V."/>
        </authorList>
    </citation>
    <scope>NUCLEOTIDE SEQUENCE [LARGE SCALE GENOMIC DNA]</scope>
    <source>
        <strain evidence="2 3">10Alg115</strain>
    </source>
</reference>
<dbReference type="AlphaFoldDB" id="A0A5B7TMG4"/>
<keyword evidence="3" id="KW-1185">Reference proteome</keyword>
<feature type="signal peptide" evidence="1">
    <location>
        <begin position="1"/>
        <end position="18"/>
    </location>
</feature>
<dbReference type="Proteomes" id="UP000306229">
    <property type="component" value="Chromosome"/>
</dbReference>
<sequence>MRQIFIIVILSISNFTFAQVGGENVFNFLNVSTSARQAALGGEVLTLYDDVNQPLWNPSTINKEIDNQASVSYVDFLADINYGSATLAHLINRRIGTLHAGVTYVNYGTFIAADENGQETGTFKARDLALSVGYAYRIPKSNFHAGANLKYISSSIENYTSNGIAVDFGITYFNDTKPFILSGVIRNIGYQINVFDEEREALPLEIAVGASYRLANVPLQWHITIDNLQKWNVAVRNPSDSQTSIDGETSNDNISFLDNAFRHVVVGAELFPDKVFNLRLGYSFRRGKELRLTESRTFAGLSAGFGLQLGRLKFNYAFTKYHPVTNTNTFTLNINLAKKNFNK</sequence>
<evidence type="ECO:0000313" key="2">
    <source>
        <dbReference type="EMBL" id="QCX38009.1"/>
    </source>
</evidence>
<feature type="chain" id="PRO_5022749231" evidence="1">
    <location>
        <begin position="19"/>
        <end position="343"/>
    </location>
</feature>
<keyword evidence="1" id="KW-0732">Signal</keyword>
<dbReference type="RefSeq" id="WP_138948921.1">
    <property type="nucleotide sequence ID" value="NZ_CP040749.1"/>
</dbReference>
<dbReference type="OrthoDB" id="9809953at2"/>
<dbReference type="KEGG" id="fbe:FF125_06030"/>
<proteinExistence type="predicted"/>